<organism evidence="2 3">
    <name type="scientific">Adiantum capillus-veneris</name>
    <name type="common">Maidenhair fern</name>
    <dbReference type="NCBI Taxonomy" id="13818"/>
    <lineage>
        <taxon>Eukaryota</taxon>
        <taxon>Viridiplantae</taxon>
        <taxon>Streptophyta</taxon>
        <taxon>Embryophyta</taxon>
        <taxon>Tracheophyta</taxon>
        <taxon>Polypodiopsida</taxon>
        <taxon>Polypodiidae</taxon>
        <taxon>Polypodiales</taxon>
        <taxon>Pteridineae</taxon>
        <taxon>Pteridaceae</taxon>
        <taxon>Vittarioideae</taxon>
        <taxon>Adiantum</taxon>
    </lineage>
</organism>
<dbReference type="InterPro" id="IPR036163">
    <property type="entry name" value="HMA_dom_sf"/>
</dbReference>
<comment type="caution">
    <text evidence="2">The sequence shown here is derived from an EMBL/GenBank/DDBJ whole genome shotgun (WGS) entry which is preliminary data.</text>
</comment>
<dbReference type="GO" id="GO:0046872">
    <property type="term" value="F:metal ion binding"/>
    <property type="evidence" value="ECO:0007669"/>
    <property type="project" value="InterPro"/>
</dbReference>
<feature type="domain" description="HMA" evidence="1">
    <location>
        <begin position="77"/>
        <end position="144"/>
    </location>
</feature>
<dbReference type="SUPFAM" id="SSF55008">
    <property type="entry name" value="HMA, heavy metal-associated domain"/>
    <property type="match status" value="1"/>
</dbReference>
<evidence type="ECO:0000259" key="1">
    <source>
        <dbReference type="PROSITE" id="PS50846"/>
    </source>
</evidence>
<sequence length="161" mass="17342">MRFLRAIKPRRNGAQAARVGASAEEEEEGRQGLLPNIASISNECNIEQRVIELASLNVHGVPLMNASKLQEQAACTTQVVTLKAFIHCQGCARRVKKTLSKLQGVSTFHVDADQQKVTVIGSMGAEEVLQSMNKVLKGTQLWAAPQNTVPVPLTPISAASN</sequence>
<dbReference type="Pfam" id="PF00403">
    <property type="entry name" value="HMA"/>
    <property type="match status" value="1"/>
</dbReference>
<evidence type="ECO:0000313" key="2">
    <source>
        <dbReference type="EMBL" id="KAI5069195.1"/>
    </source>
</evidence>
<dbReference type="InterPro" id="IPR006121">
    <property type="entry name" value="HMA_dom"/>
</dbReference>
<dbReference type="PANTHER" id="PTHR46119:SF15">
    <property type="entry name" value="PROTEIN SODIUM POTASSIUM ROOT DEFECTIVE 2"/>
    <property type="match status" value="1"/>
</dbReference>
<dbReference type="Gene3D" id="3.30.70.100">
    <property type="match status" value="1"/>
</dbReference>
<dbReference type="PANTHER" id="PTHR46119">
    <property type="entry name" value="OS08G0405700 PROTEIN"/>
    <property type="match status" value="1"/>
</dbReference>
<dbReference type="PROSITE" id="PS50846">
    <property type="entry name" value="HMA_2"/>
    <property type="match status" value="1"/>
</dbReference>
<name>A0A9D4UJV6_ADICA</name>
<dbReference type="EMBL" id="JABFUD020000015">
    <property type="protein sequence ID" value="KAI5069195.1"/>
    <property type="molecule type" value="Genomic_DNA"/>
</dbReference>
<dbReference type="Proteomes" id="UP000886520">
    <property type="component" value="Chromosome 15"/>
</dbReference>
<accession>A0A9D4UJV6</accession>
<gene>
    <name evidence="2" type="ORF">GOP47_0015496</name>
</gene>
<evidence type="ECO:0000313" key="3">
    <source>
        <dbReference type="Proteomes" id="UP000886520"/>
    </source>
</evidence>
<dbReference type="InterPro" id="IPR044526">
    <property type="entry name" value="NAKR1-3"/>
</dbReference>
<protein>
    <recommendedName>
        <fullName evidence="1">HMA domain-containing protein</fullName>
    </recommendedName>
</protein>
<dbReference type="CDD" id="cd00371">
    <property type="entry name" value="HMA"/>
    <property type="match status" value="1"/>
</dbReference>
<dbReference type="OrthoDB" id="689350at2759"/>
<proteinExistence type="predicted"/>
<keyword evidence="3" id="KW-1185">Reference proteome</keyword>
<reference evidence="2" key="1">
    <citation type="submission" date="2021-01" db="EMBL/GenBank/DDBJ databases">
        <title>Adiantum capillus-veneris genome.</title>
        <authorList>
            <person name="Fang Y."/>
            <person name="Liao Q."/>
        </authorList>
    </citation>
    <scope>NUCLEOTIDE SEQUENCE</scope>
    <source>
        <strain evidence="2">H3</strain>
        <tissue evidence="2">Leaf</tissue>
    </source>
</reference>
<dbReference type="AlphaFoldDB" id="A0A9D4UJV6"/>